<feature type="domain" description="Isochorismatase-like" evidence="2">
    <location>
        <begin position="25"/>
        <end position="201"/>
    </location>
</feature>
<proteinExistence type="predicted"/>
<evidence type="ECO:0000313" key="3">
    <source>
        <dbReference type="EMBL" id="MBJ6370360.1"/>
    </source>
</evidence>
<protein>
    <submittedName>
        <fullName evidence="3">Isochorismatase family protein</fullName>
    </submittedName>
</protein>
<organism evidence="3 4">
    <name type="scientific">Sedimentitalea arenosa</name>
    <dbReference type="NCBI Taxonomy" id="2798803"/>
    <lineage>
        <taxon>Bacteria</taxon>
        <taxon>Pseudomonadati</taxon>
        <taxon>Pseudomonadota</taxon>
        <taxon>Alphaproteobacteria</taxon>
        <taxon>Rhodobacterales</taxon>
        <taxon>Paracoccaceae</taxon>
        <taxon>Sedimentitalea</taxon>
    </lineage>
</organism>
<dbReference type="Pfam" id="PF00857">
    <property type="entry name" value="Isochorismatase"/>
    <property type="match status" value="1"/>
</dbReference>
<dbReference type="RefSeq" id="WP_199023120.1">
    <property type="nucleotide sequence ID" value="NZ_JAELVR010000001.1"/>
</dbReference>
<sequence length="213" mass="22471">MTDTLEQNYEKAGYHAQQSWGTRPALVLVDFAQAYFDPEAPLFGGEGCAAARDHAITLAEAARAVGVPVIFTEVKYQPGGGDGGAFYAKVPALSCFDAGRDTQRLVDGLRVEPGDLMITKQYPSAFFGTSLAATLQFHQIDTLIIGGLTTSGCVRATCIDSISSGFVTLIAHQACGDRATGPHEANLFDMSAKYADLVGTDDAVAYMKSCAAT</sequence>
<dbReference type="AlphaFoldDB" id="A0A8J7IZL3"/>
<evidence type="ECO:0000256" key="1">
    <source>
        <dbReference type="ARBA" id="ARBA00022801"/>
    </source>
</evidence>
<dbReference type="Gene3D" id="3.40.50.850">
    <property type="entry name" value="Isochorismatase-like"/>
    <property type="match status" value="1"/>
</dbReference>
<reference evidence="3" key="1">
    <citation type="submission" date="2020-12" db="EMBL/GenBank/DDBJ databases">
        <title>Sedimentitalea sp. nov., isolated from sand in Incheon.</title>
        <authorList>
            <person name="Kim W."/>
        </authorList>
    </citation>
    <scope>NUCLEOTIDE SEQUENCE</scope>
    <source>
        <strain evidence="3">CAU 1593</strain>
    </source>
</reference>
<dbReference type="EMBL" id="JAELVR010000001">
    <property type="protein sequence ID" value="MBJ6370360.1"/>
    <property type="molecule type" value="Genomic_DNA"/>
</dbReference>
<dbReference type="PANTHER" id="PTHR43540:SF1">
    <property type="entry name" value="ISOCHORISMATASE HYDROLASE"/>
    <property type="match status" value="1"/>
</dbReference>
<gene>
    <name evidence="3" type="ORF">JF290_02375</name>
</gene>
<dbReference type="SUPFAM" id="SSF52499">
    <property type="entry name" value="Isochorismatase-like hydrolases"/>
    <property type="match status" value="1"/>
</dbReference>
<keyword evidence="1" id="KW-0378">Hydrolase</keyword>
<evidence type="ECO:0000259" key="2">
    <source>
        <dbReference type="Pfam" id="PF00857"/>
    </source>
</evidence>
<dbReference type="InterPro" id="IPR000868">
    <property type="entry name" value="Isochorismatase-like_dom"/>
</dbReference>
<evidence type="ECO:0000313" key="4">
    <source>
        <dbReference type="Proteomes" id="UP000619079"/>
    </source>
</evidence>
<dbReference type="InterPro" id="IPR036380">
    <property type="entry name" value="Isochorismatase-like_sf"/>
</dbReference>
<comment type="caution">
    <text evidence="3">The sequence shown here is derived from an EMBL/GenBank/DDBJ whole genome shotgun (WGS) entry which is preliminary data.</text>
</comment>
<dbReference type="GO" id="GO:0016787">
    <property type="term" value="F:hydrolase activity"/>
    <property type="evidence" value="ECO:0007669"/>
    <property type="project" value="UniProtKB-KW"/>
</dbReference>
<keyword evidence="4" id="KW-1185">Reference proteome</keyword>
<dbReference type="InterPro" id="IPR050272">
    <property type="entry name" value="Isochorismatase-like_hydrls"/>
</dbReference>
<dbReference type="Proteomes" id="UP000619079">
    <property type="component" value="Unassembled WGS sequence"/>
</dbReference>
<accession>A0A8J7IZL3</accession>
<dbReference type="PANTHER" id="PTHR43540">
    <property type="entry name" value="PEROXYUREIDOACRYLATE/UREIDOACRYLATE AMIDOHYDROLASE-RELATED"/>
    <property type="match status" value="1"/>
</dbReference>
<name>A0A8J7IZL3_9RHOB</name>